<evidence type="ECO:0000256" key="8">
    <source>
        <dbReference type="ARBA" id="ARBA00023157"/>
    </source>
</evidence>
<evidence type="ECO:0000313" key="11">
    <source>
        <dbReference type="EMBL" id="NWZ60396.1"/>
    </source>
</evidence>
<keyword evidence="5" id="KW-0391">Immunity</keyword>
<dbReference type="GO" id="GO:0002474">
    <property type="term" value="P:antigen processing and presentation of peptide antigen via MHC class I"/>
    <property type="evidence" value="ECO:0007669"/>
    <property type="project" value="UniProtKB-KW"/>
</dbReference>
<dbReference type="GO" id="GO:0006955">
    <property type="term" value="P:immune response"/>
    <property type="evidence" value="ECO:0007669"/>
    <property type="project" value="TreeGrafter"/>
</dbReference>
<keyword evidence="6" id="KW-1133">Transmembrane helix</keyword>
<evidence type="ECO:0000256" key="9">
    <source>
        <dbReference type="ARBA" id="ARBA00023180"/>
    </source>
</evidence>
<dbReference type="GO" id="GO:0005615">
    <property type="term" value="C:extracellular space"/>
    <property type="evidence" value="ECO:0007669"/>
    <property type="project" value="TreeGrafter"/>
</dbReference>
<name>A0A7K7NYP8_HALAL</name>
<protein>
    <submittedName>
        <fullName evidence="11">HMR1 protein</fullName>
    </submittedName>
</protein>
<evidence type="ECO:0000256" key="5">
    <source>
        <dbReference type="ARBA" id="ARBA00022859"/>
    </source>
</evidence>
<comment type="subcellular location">
    <subcellularLocation>
        <location evidence="1">Membrane</location>
        <topology evidence="1">Single-pass type I membrane protein</topology>
    </subcellularLocation>
</comment>
<dbReference type="PANTHER" id="PTHR16675:SF242">
    <property type="entry name" value="MAJOR HISTOCOMPATIBILITY COMPLEX CLASS I-RELATED GENE PROTEIN"/>
    <property type="match status" value="1"/>
</dbReference>
<dbReference type="AlphaFoldDB" id="A0A7K7NYP8"/>
<accession>A0A7K7NYP8</accession>
<keyword evidence="2" id="KW-0490">MHC I</keyword>
<evidence type="ECO:0000256" key="6">
    <source>
        <dbReference type="ARBA" id="ARBA00022989"/>
    </source>
</evidence>
<gene>
    <name evidence="11" type="primary">Mr1</name>
    <name evidence="11" type="ORF">HALALB_R16833</name>
</gene>
<keyword evidence="3" id="KW-0812">Transmembrane</keyword>
<evidence type="ECO:0000313" key="12">
    <source>
        <dbReference type="Proteomes" id="UP000585422"/>
    </source>
</evidence>
<comment type="caution">
    <text evidence="11">The sequence shown here is derived from an EMBL/GenBank/DDBJ whole genome shotgun (WGS) entry which is preliminary data.</text>
</comment>
<evidence type="ECO:0000259" key="10">
    <source>
        <dbReference type="Pfam" id="PF00129"/>
    </source>
</evidence>
<dbReference type="InterPro" id="IPR050208">
    <property type="entry name" value="MHC_class-I_related"/>
</dbReference>
<sequence length="77" mass="9041">SLRYFDVAVSDPSLGVPQFMEVGYVDRNHITLYNSETGRMVPGADWMADNLDQQYWDIETQRVQRNQQVYRINLDTL</sequence>
<dbReference type="InterPro" id="IPR037055">
    <property type="entry name" value="MHC_I-like_Ag-recog_sf"/>
</dbReference>
<dbReference type="Proteomes" id="UP000585422">
    <property type="component" value="Unassembled WGS sequence"/>
</dbReference>
<keyword evidence="12" id="KW-1185">Reference proteome</keyword>
<evidence type="ECO:0000256" key="1">
    <source>
        <dbReference type="ARBA" id="ARBA00004479"/>
    </source>
</evidence>
<dbReference type="InterPro" id="IPR011161">
    <property type="entry name" value="MHC_I-like_Ag-recog"/>
</dbReference>
<dbReference type="Pfam" id="PF00129">
    <property type="entry name" value="MHC_I"/>
    <property type="match status" value="1"/>
</dbReference>
<feature type="non-terminal residue" evidence="11">
    <location>
        <position position="1"/>
    </location>
</feature>
<evidence type="ECO:0000256" key="4">
    <source>
        <dbReference type="ARBA" id="ARBA00022729"/>
    </source>
</evidence>
<keyword evidence="4" id="KW-0732">Signal</keyword>
<evidence type="ECO:0000256" key="3">
    <source>
        <dbReference type="ARBA" id="ARBA00022692"/>
    </source>
</evidence>
<proteinExistence type="predicted"/>
<reference evidence="11 12" key="1">
    <citation type="submission" date="2019-09" db="EMBL/GenBank/DDBJ databases">
        <title>Bird 10,000 Genomes (B10K) Project - Family phase.</title>
        <authorList>
            <person name="Zhang G."/>
        </authorList>
    </citation>
    <scope>NUCLEOTIDE SEQUENCE [LARGE SCALE GENOMIC DNA]</scope>
    <source>
        <strain evidence="11">OUT-0040</strain>
        <tissue evidence="11">Blood</tissue>
    </source>
</reference>
<dbReference type="PANTHER" id="PTHR16675">
    <property type="entry name" value="MHC CLASS I-RELATED"/>
    <property type="match status" value="1"/>
</dbReference>
<dbReference type="EMBL" id="VZSQ01000520">
    <property type="protein sequence ID" value="NWZ60396.1"/>
    <property type="molecule type" value="Genomic_DNA"/>
</dbReference>
<feature type="non-terminal residue" evidence="11">
    <location>
        <position position="77"/>
    </location>
</feature>
<dbReference type="SUPFAM" id="SSF54452">
    <property type="entry name" value="MHC antigen-recognition domain"/>
    <property type="match status" value="1"/>
</dbReference>
<keyword evidence="9" id="KW-0325">Glycoprotein</keyword>
<dbReference type="Gene3D" id="3.30.500.10">
    <property type="entry name" value="MHC class I-like antigen recognition-like"/>
    <property type="match status" value="1"/>
</dbReference>
<keyword evidence="7" id="KW-0472">Membrane</keyword>
<feature type="domain" description="MHC class I-like antigen recognition-like" evidence="10">
    <location>
        <begin position="1"/>
        <end position="77"/>
    </location>
</feature>
<dbReference type="InterPro" id="IPR011162">
    <property type="entry name" value="MHC_I/II-like_Ag-recog"/>
</dbReference>
<dbReference type="OrthoDB" id="8936120at2759"/>
<organism evidence="11 12">
    <name type="scientific">Haliaeetus albicilla</name>
    <name type="common">White-tailed sea-eagle</name>
    <name type="synonym">Falco albicilla</name>
    <dbReference type="NCBI Taxonomy" id="8969"/>
    <lineage>
        <taxon>Eukaryota</taxon>
        <taxon>Metazoa</taxon>
        <taxon>Chordata</taxon>
        <taxon>Craniata</taxon>
        <taxon>Vertebrata</taxon>
        <taxon>Euteleostomi</taxon>
        <taxon>Archelosauria</taxon>
        <taxon>Archosauria</taxon>
        <taxon>Dinosauria</taxon>
        <taxon>Saurischia</taxon>
        <taxon>Theropoda</taxon>
        <taxon>Coelurosauria</taxon>
        <taxon>Aves</taxon>
        <taxon>Neognathae</taxon>
        <taxon>Neoaves</taxon>
        <taxon>Telluraves</taxon>
        <taxon>Accipitrimorphae</taxon>
        <taxon>Accipitriformes</taxon>
        <taxon>Accipitridae</taxon>
        <taxon>Accipitrinae</taxon>
        <taxon>Haliaeetus</taxon>
    </lineage>
</organism>
<evidence type="ECO:0000256" key="2">
    <source>
        <dbReference type="ARBA" id="ARBA00022451"/>
    </source>
</evidence>
<keyword evidence="8" id="KW-1015">Disulfide bond</keyword>
<evidence type="ECO:0000256" key="7">
    <source>
        <dbReference type="ARBA" id="ARBA00023136"/>
    </source>
</evidence>
<dbReference type="GO" id="GO:0042612">
    <property type="term" value="C:MHC class I protein complex"/>
    <property type="evidence" value="ECO:0007669"/>
    <property type="project" value="UniProtKB-KW"/>
</dbReference>
<dbReference type="GO" id="GO:0009897">
    <property type="term" value="C:external side of plasma membrane"/>
    <property type="evidence" value="ECO:0007669"/>
    <property type="project" value="TreeGrafter"/>
</dbReference>